<gene>
    <name evidence="6" type="primary">HSF6</name>
    <name evidence="6" type="ORF">THAPSDRAFT_8055</name>
</gene>
<accession>B8C8A0</accession>
<evidence type="ECO:0000256" key="2">
    <source>
        <dbReference type="ARBA" id="ARBA00023125"/>
    </source>
</evidence>
<evidence type="ECO:0000259" key="5">
    <source>
        <dbReference type="SMART" id="SM00415"/>
    </source>
</evidence>
<evidence type="ECO:0000256" key="3">
    <source>
        <dbReference type="ARBA" id="ARBA00023242"/>
    </source>
</evidence>
<keyword evidence="3" id="KW-0539">Nucleus</keyword>
<keyword evidence="2" id="KW-0238">DNA-binding</keyword>
<dbReference type="HOGENOM" id="CLU_1021143_0_0_1"/>
<feature type="domain" description="HSF-type DNA-binding" evidence="5">
    <location>
        <begin position="63"/>
        <end position="161"/>
    </location>
</feature>
<evidence type="ECO:0000313" key="6">
    <source>
        <dbReference type="EMBL" id="EED90250.1"/>
    </source>
</evidence>
<dbReference type="PANTHER" id="PTHR10015:SF427">
    <property type="entry name" value="HEAT SHOCK FACTOR PROTEIN"/>
    <property type="match status" value="1"/>
</dbReference>
<proteinExistence type="inferred from homology"/>
<dbReference type="InParanoid" id="B8C8A0"/>
<dbReference type="InterPro" id="IPR036388">
    <property type="entry name" value="WH-like_DNA-bd_sf"/>
</dbReference>
<dbReference type="InterPro" id="IPR036390">
    <property type="entry name" value="WH_DNA-bd_sf"/>
</dbReference>
<dbReference type="AlphaFoldDB" id="B8C8A0"/>
<dbReference type="Pfam" id="PF00447">
    <property type="entry name" value="HSF_DNA-bind"/>
    <property type="match status" value="1"/>
</dbReference>
<evidence type="ECO:0000313" key="7">
    <source>
        <dbReference type="Proteomes" id="UP000001449"/>
    </source>
</evidence>
<evidence type="ECO:0000256" key="1">
    <source>
        <dbReference type="ARBA" id="ARBA00004123"/>
    </source>
</evidence>
<dbReference type="GO" id="GO:0005634">
    <property type="term" value="C:nucleus"/>
    <property type="evidence" value="ECO:0007669"/>
    <property type="project" value="UniProtKB-SubCell"/>
</dbReference>
<dbReference type="FunFam" id="1.10.10.10:FF:001611">
    <property type="entry name" value="Predicted protein"/>
    <property type="match status" value="1"/>
</dbReference>
<comment type="similarity">
    <text evidence="4">Belongs to the HSF family.</text>
</comment>
<dbReference type="SMART" id="SM00415">
    <property type="entry name" value="HSF"/>
    <property type="match status" value="1"/>
</dbReference>
<dbReference type="PANTHER" id="PTHR10015">
    <property type="entry name" value="HEAT SHOCK TRANSCRIPTION FACTOR"/>
    <property type="match status" value="1"/>
</dbReference>
<dbReference type="Proteomes" id="UP000001449">
    <property type="component" value="Chromosome 9"/>
</dbReference>
<dbReference type="InterPro" id="IPR000232">
    <property type="entry name" value="HSF_DNA-bd"/>
</dbReference>
<dbReference type="PaxDb" id="35128-Thaps8055"/>
<dbReference type="GeneID" id="7453044"/>
<dbReference type="RefSeq" id="XP_002292275.1">
    <property type="nucleotide sequence ID" value="XM_002292239.1"/>
</dbReference>
<sequence>MASSRSVHQPIGIQLPAMAYPEVKVVSPSLSSLDSVDNGGATLNAKYPSRHNSKASSNISGGRLNKFVRRLHDMLTAEHEGGVVEWRRGLLVLHNIGEFTKTVLPQYFNTRNFKTFRRQLNYYGFVHVRSFAASGTTTTALWVNQELADTGDDTITSVLRLKRVEPNEASKTPEGRRVRKNEAACSVEVDEIVGKTHHVSPIPNQSVKVSPTVPTMVHCRYGQQPPPLSLYTSSRMCVYSQPAYHHEVMSTPTISNIDEAAAKLLLCLSRATD</sequence>
<dbReference type="SUPFAM" id="SSF46785">
    <property type="entry name" value="Winged helix' DNA-binding domain"/>
    <property type="match status" value="1"/>
</dbReference>
<dbReference type="eggNOG" id="ENOG502SQ1Z">
    <property type="taxonomic scope" value="Eukaryota"/>
</dbReference>
<dbReference type="EMBL" id="CM000645">
    <property type="protein sequence ID" value="EED90250.1"/>
    <property type="molecule type" value="Genomic_DNA"/>
</dbReference>
<protein>
    <recommendedName>
        <fullName evidence="5">HSF-type DNA-binding domain-containing protein</fullName>
    </recommendedName>
</protein>
<reference evidence="6 7" key="1">
    <citation type="journal article" date="2004" name="Science">
        <title>The genome of the diatom Thalassiosira pseudonana: ecology, evolution, and metabolism.</title>
        <authorList>
            <person name="Armbrust E.V."/>
            <person name="Berges J.A."/>
            <person name="Bowler C."/>
            <person name="Green B.R."/>
            <person name="Martinez D."/>
            <person name="Putnam N.H."/>
            <person name="Zhou S."/>
            <person name="Allen A.E."/>
            <person name="Apt K.E."/>
            <person name="Bechner M."/>
            <person name="Brzezinski M.A."/>
            <person name="Chaal B.K."/>
            <person name="Chiovitti A."/>
            <person name="Davis A.K."/>
            <person name="Demarest M.S."/>
            <person name="Detter J.C."/>
            <person name="Glavina T."/>
            <person name="Goodstein D."/>
            <person name="Hadi M.Z."/>
            <person name="Hellsten U."/>
            <person name="Hildebrand M."/>
            <person name="Jenkins B.D."/>
            <person name="Jurka J."/>
            <person name="Kapitonov V.V."/>
            <person name="Kroger N."/>
            <person name="Lau W.W."/>
            <person name="Lane T.W."/>
            <person name="Larimer F.W."/>
            <person name="Lippmeier J.C."/>
            <person name="Lucas S."/>
            <person name="Medina M."/>
            <person name="Montsant A."/>
            <person name="Obornik M."/>
            <person name="Parker M.S."/>
            <person name="Palenik B."/>
            <person name="Pazour G.J."/>
            <person name="Richardson P.M."/>
            <person name="Rynearson T.A."/>
            <person name="Saito M.A."/>
            <person name="Schwartz D.C."/>
            <person name="Thamatrakoln K."/>
            <person name="Valentin K."/>
            <person name="Vardi A."/>
            <person name="Wilkerson F.P."/>
            <person name="Rokhsar D.S."/>
        </authorList>
    </citation>
    <scope>NUCLEOTIDE SEQUENCE [LARGE SCALE GENOMIC DNA]</scope>
    <source>
        <strain evidence="6 7">CCMP1335</strain>
    </source>
</reference>
<dbReference type="GO" id="GO:0003700">
    <property type="term" value="F:DNA-binding transcription factor activity"/>
    <property type="evidence" value="ECO:0007669"/>
    <property type="project" value="InterPro"/>
</dbReference>
<organism evidence="6 7">
    <name type="scientific">Thalassiosira pseudonana</name>
    <name type="common">Marine diatom</name>
    <name type="synonym">Cyclotella nana</name>
    <dbReference type="NCBI Taxonomy" id="35128"/>
    <lineage>
        <taxon>Eukaryota</taxon>
        <taxon>Sar</taxon>
        <taxon>Stramenopiles</taxon>
        <taxon>Ochrophyta</taxon>
        <taxon>Bacillariophyta</taxon>
        <taxon>Coscinodiscophyceae</taxon>
        <taxon>Thalassiosirophycidae</taxon>
        <taxon>Thalassiosirales</taxon>
        <taxon>Thalassiosiraceae</taxon>
        <taxon>Thalassiosira</taxon>
    </lineage>
</organism>
<evidence type="ECO:0000256" key="4">
    <source>
        <dbReference type="RuleBase" id="RU004020"/>
    </source>
</evidence>
<dbReference type="KEGG" id="tps:THAPSDRAFT_8055"/>
<name>B8C8A0_THAPS</name>
<keyword evidence="7" id="KW-1185">Reference proteome</keyword>
<dbReference type="GO" id="GO:0043565">
    <property type="term" value="F:sequence-specific DNA binding"/>
    <property type="evidence" value="ECO:0007669"/>
    <property type="project" value="InterPro"/>
</dbReference>
<reference evidence="6 7" key="2">
    <citation type="journal article" date="2008" name="Nature">
        <title>The Phaeodactylum genome reveals the evolutionary history of diatom genomes.</title>
        <authorList>
            <person name="Bowler C."/>
            <person name="Allen A.E."/>
            <person name="Badger J.H."/>
            <person name="Grimwood J."/>
            <person name="Jabbari K."/>
            <person name="Kuo A."/>
            <person name="Maheswari U."/>
            <person name="Martens C."/>
            <person name="Maumus F."/>
            <person name="Otillar R.P."/>
            <person name="Rayko E."/>
            <person name="Salamov A."/>
            <person name="Vandepoele K."/>
            <person name="Beszteri B."/>
            <person name="Gruber A."/>
            <person name="Heijde M."/>
            <person name="Katinka M."/>
            <person name="Mock T."/>
            <person name="Valentin K."/>
            <person name="Verret F."/>
            <person name="Berges J.A."/>
            <person name="Brownlee C."/>
            <person name="Cadoret J.P."/>
            <person name="Chiovitti A."/>
            <person name="Choi C.J."/>
            <person name="Coesel S."/>
            <person name="De Martino A."/>
            <person name="Detter J.C."/>
            <person name="Durkin C."/>
            <person name="Falciatore A."/>
            <person name="Fournet J."/>
            <person name="Haruta M."/>
            <person name="Huysman M.J."/>
            <person name="Jenkins B.D."/>
            <person name="Jiroutova K."/>
            <person name="Jorgensen R.E."/>
            <person name="Joubert Y."/>
            <person name="Kaplan A."/>
            <person name="Kroger N."/>
            <person name="Kroth P.G."/>
            <person name="La Roche J."/>
            <person name="Lindquist E."/>
            <person name="Lommer M."/>
            <person name="Martin-Jezequel V."/>
            <person name="Lopez P.J."/>
            <person name="Lucas S."/>
            <person name="Mangogna M."/>
            <person name="McGinnis K."/>
            <person name="Medlin L.K."/>
            <person name="Montsant A."/>
            <person name="Oudot-Le Secq M.P."/>
            <person name="Napoli C."/>
            <person name="Obornik M."/>
            <person name="Parker M.S."/>
            <person name="Petit J.L."/>
            <person name="Porcel B.M."/>
            <person name="Poulsen N."/>
            <person name="Robison M."/>
            <person name="Rychlewski L."/>
            <person name="Rynearson T.A."/>
            <person name="Schmutz J."/>
            <person name="Shapiro H."/>
            <person name="Siaut M."/>
            <person name="Stanley M."/>
            <person name="Sussman M.R."/>
            <person name="Taylor A.R."/>
            <person name="Vardi A."/>
            <person name="von Dassow P."/>
            <person name="Vyverman W."/>
            <person name="Willis A."/>
            <person name="Wyrwicz L.S."/>
            <person name="Rokhsar D.S."/>
            <person name="Weissenbach J."/>
            <person name="Armbrust E.V."/>
            <person name="Green B.R."/>
            <person name="Van de Peer Y."/>
            <person name="Grigoriev I.V."/>
        </authorList>
    </citation>
    <scope>NUCLEOTIDE SEQUENCE [LARGE SCALE GENOMIC DNA]</scope>
    <source>
        <strain evidence="6 7">CCMP1335</strain>
    </source>
</reference>
<comment type="subcellular location">
    <subcellularLocation>
        <location evidence="1">Nucleus</location>
    </subcellularLocation>
</comment>
<dbReference type="Gene3D" id="1.10.10.10">
    <property type="entry name" value="Winged helix-like DNA-binding domain superfamily/Winged helix DNA-binding domain"/>
    <property type="match status" value="1"/>
</dbReference>